<evidence type="ECO:0000313" key="2">
    <source>
        <dbReference type="EMBL" id="KAJ8430970.1"/>
    </source>
</evidence>
<evidence type="ECO:0000313" key="3">
    <source>
        <dbReference type="Proteomes" id="UP001153076"/>
    </source>
</evidence>
<dbReference type="EMBL" id="JAKOGI010000735">
    <property type="protein sequence ID" value="KAJ8430970.1"/>
    <property type="molecule type" value="Genomic_DNA"/>
</dbReference>
<evidence type="ECO:0000256" key="1">
    <source>
        <dbReference type="SAM" id="MobiDB-lite"/>
    </source>
</evidence>
<dbReference type="AlphaFoldDB" id="A0A9Q1JTW4"/>
<feature type="region of interest" description="Disordered" evidence="1">
    <location>
        <begin position="47"/>
        <end position="70"/>
    </location>
</feature>
<reference evidence="2" key="1">
    <citation type="submission" date="2022-04" db="EMBL/GenBank/DDBJ databases">
        <title>Carnegiea gigantea Genome sequencing and assembly v2.</title>
        <authorList>
            <person name="Copetti D."/>
            <person name="Sanderson M.J."/>
            <person name="Burquez A."/>
            <person name="Wojciechowski M.F."/>
        </authorList>
    </citation>
    <scope>NUCLEOTIDE SEQUENCE</scope>
    <source>
        <strain evidence="2">SGP5-SGP5p</strain>
        <tissue evidence="2">Aerial part</tissue>
    </source>
</reference>
<dbReference type="PANTHER" id="PTHR31973:SF187">
    <property type="entry name" value="MUTATOR TRANSPOSASE MUDRA PROTEIN"/>
    <property type="match status" value="1"/>
</dbReference>
<gene>
    <name evidence="2" type="ORF">Cgig2_008316</name>
</gene>
<name>A0A9Q1JTW4_9CARY</name>
<dbReference type="Proteomes" id="UP001153076">
    <property type="component" value="Unassembled WGS sequence"/>
</dbReference>
<dbReference type="OrthoDB" id="1895098at2759"/>
<sequence length="384" mass="44694">MSSVPALLKADEMAKEKGKAKQEKMLDLNRDAQAELMKATTTIDDYDATNVGDADKDDASTEGYDESGDSDIEDHNRIALYHWVTKTLLTDFKANPTIDFKAMQKILMERYDLDISIHTCQRAKKRLKEWIEGNHEESYARLPDYIKWLRYSQKVSEDSVMCTTIEILTKIMQHLTLRSVVCCDYVNYYRCKTCTCCSGQLVMLAQSLSTSKLWKLFGRNQKRIMSGYLMNQLGTELVKAEKESKACRLTPTGRGIFERLPQNSTTPIDIERGRPQIERRRDITKRRKQFSRSITLKCKYYKQFGHNKRSQRDVTKLQREKRKNEGWKAYERRTSSKEIKDVPPTFLFKGSFAAFLLKQINPTFLLKQINPGFLLEEIKCSFFL</sequence>
<dbReference type="PANTHER" id="PTHR31973">
    <property type="entry name" value="POLYPROTEIN, PUTATIVE-RELATED"/>
    <property type="match status" value="1"/>
</dbReference>
<proteinExistence type="predicted"/>
<comment type="caution">
    <text evidence="2">The sequence shown here is derived from an EMBL/GenBank/DDBJ whole genome shotgun (WGS) entry which is preliminary data.</text>
</comment>
<organism evidence="2 3">
    <name type="scientific">Carnegiea gigantea</name>
    <dbReference type="NCBI Taxonomy" id="171969"/>
    <lineage>
        <taxon>Eukaryota</taxon>
        <taxon>Viridiplantae</taxon>
        <taxon>Streptophyta</taxon>
        <taxon>Embryophyta</taxon>
        <taxon>Tracheophyta</taxon>
        <taxon>Spermatophyta</taxon>
        <taxon>Magnoliopsida</taxon>
        <taxon>eudicotyledons</taxon>
        <taxon>Gunneridae</taxon>
        <taxon>Pentapetalae</taxon>
        <taxon>Caryophyllales</taxon>
        <taxon>Cactineae</taxon>
        <taxon>Cactaceae</taxon>
        <taxon>Cactoideae</taxon>
        <taxon>Echinocereeae</taxon>
        <taxon>Carnegiea</taxon>
    </lineage>
</organism>
<protein>
    <submittedName>
        <fullName evidence="2">Uncharacterized protein</fullName>
    </submittedName>
</protein>
<keyword evidence="3" id="KW-1185">Reference proteome</keyword>
<accession>A0A9Q1JTW4</accession>